<dbReference type="Gene3D" id="1.10.340.30">
    <property type="entry name" value="Hypothetical protein, domain 2"/>
    <property type="match status" value="1"/>
</dbReference>
<dbReference type="GO" id="GO:0032357">
    <property type="term" value="F:oxidized purine DNA binding"/>
    <property type="evidence" value="ECO:0007669"/>
    <property type="project" value="TreeGrafter"/>
</dbReference>
<dbReference type="SMART" id="SM00525">
    <property type="entry name" value="FES"/>
    <property type="match status" value="1"/>
</dbReference>
<evidence type="ECO:0000313" key="17">
    <source>
        <dbReference type="Proteomes" id="UP000315995"/>
    </source>
</evidence>
<evidence type="ECO:0000256" key="3">
    <source>
        <dbReference type="ARBA" id="ARBA00008343"/>
    </source>
</evidence>
<dbReference type="InterPro" id="IPR005760">
    <property type="entry name" value="A/G_AdeGlyc_MutY"/>
</dbReference>
<dbReference type="PANTHER" id="PTHR42944:SF1">
    <property type="entry name" value="ADENINE DNA GLYCOSYLASE"/>
    <property type="match status" value="1"/>
</dbReference>
<evidence type="ECO:0000256" key="1">
    <source>
        <dbReference type="ARBA" id="ARBA00000843"/>
    </source>
</evidence>
<evidence type="ECO:0000256" key="14">
    <source>
        <dbReference type="RuleBase" id="RU365096"/>
    </source>
</evidence>
<evidence type="ECO:0000259" key="15">
    <source>
        <dbReference type="PROSITE" id="PS51462"/>
    </source>
</evidence>
<keyword evidence="11" id="KW-0411">Iron-sulfur</keyword>
<dbReference type="PANTHER" id="PTHR42944">
    <property type="entry name" value="ADENINE DNA GLYCOSYLASE"/>
    <property type="match status" value="1"/>
</dbReference>
<dbReference type="InterPro" id="IPR029119">
    <property type="entry name" value="MutY_C"/>
</dbReference>
<evidence type="ECO:0000256" key="4">
    <source>
        <dbReference type="ARBA" id="ARBA00012045"/>
    </source>
</evidence>
<dbReference type="InterPro" id="IPR011257">
    <property type="entry name" value="DNA_glycosylase"/>
</dbReference>
<keyword evidence="12" id="KW-0234">DNA repair</keyword>
<evidence type="ECO:0000313" key="16">
    <source>
        <dbReference type="EMBL" id="QDG49961.1"/>
    </source>
</evidence>
<dbReference type="InterPro" id="IPR000086">
    <property type="entry name" value="NUDIX_hydrolase_dom"/>
</dbReference>
<dbReference type="Pfam" id="PF00633">
    <property type="entry name" value="HHH"/>
    <property type="match status" value="1"/>
</dbReference>
<accession>A0A4Y6PNR7</accession>
<proteinExistence type="inferred from homology"/>
<dbReference type="PROSITE" id="PS51462">
    <property type="entry name" value="NUDIX"/>
    <property type="match status" value="1"/>
</dbReference>
<dbReference type="CDD" id="cd03431">
    <property type="entry name" value="NUDIX_DNA_Glycosylase_C-MutY"/>
    <property type="match status" value="1"/>
</dbReference>
<evidence type="ECO:0000256" key="11">
    <source>
        <dbReference type="ARBA" id="ARBA00023014"/>
    </source>
</evidence>
<dbReference type="GO" id="GO:0035485">
    <property type="term" value="F:adenine/guanine mispair binding"/>
    <property type="evidence" value="ECO:0007669"/>
    <property type="project" value="TreeGrafter"/>
</dbReference>
<sequence length="377" mass="42089">MSRTAEIASEHQFSADECDSLRRALLSWYAHHKRELPWRDIGDPYAVWVSEIMLQQTQVATVIDYYHRWLERFPTVEDLARAEREDVMELWAGLGYYRRARFLHESAAVVVDEMGGEVPRTVKQLKSLKGIGPYTAGAIASIAFDEPVPVVDGNVERVLSRLRAISGDPKATANQKLYWALAGDLVDPDAPGDFNQAMMELGATICTPQSPTCMLCPVREHCIAFAEGEPTEYPATAKRTRQRPMTVGTSVVVFGTGRAERFLVVKRPPDGLLGGLWEFPTVVDEDGKASSVDAYLEQCLATAGLETSEPNDLGELVHHFSHIRMTIRAEARRLDTEEPPEGAAEFDQPVDWVSRDELERLPMSAAMRKVLALYEQA</sequence>
<dbReference type="SUPFAM" id="SSF55811">
    <property type="entry name" value="Nudix"/>
    <property type="match status" value="1"/>
</dbReference>
<dbReference type="SUPFAM" id="SSF48150">
    <property type="entry name" value="DNA-glycosylase"/>
    <property type="match status" value="1"/>
</dbReference>
<dbReference type="GO" id="GO:0051539">
    <property type="term" value="F:4 iron, 4 sulfur cluster binding"/>
    <property type="evidence" value="ECO:0007669"/>
    <property type="project" value="UniProtKB-UniRule"/>
</dbReference>
<dbReference type="Pfam" id="PF00730">
    <property type="entry name" value="HhH-GPD"/>
    <property type="match status" value="1"/>
</dbReference>
<dbReference type="InterPro" id="IPR023170">
    <property type="entry name" value="HhH_base_excis_C"/>
</dbReference>
<dbReference type="GO" id="GO:0046872">
    <property type="term" value="F:metal ion binding"/>
    <property type="evidence" value="ECO:0007669"/>
    <property type="project" value="UniProtKB-UniRule"/>
</dbReference>
<accession>A0A5B8XZC3</accession>
<comment type="catalytic activity">
    <reaction evidence="1 14">
        <text>Hydrolyzes free adenine bases from 7,8-dihydro-8-oxoguanine:adenine mismatched double-stranded DNA, leaving an apurinic site.</text>
        <dbReference type="EC" id="3.2.2.31"/>
    </reaction>
</comment>
<dbReference type="InterPro" id="IPR044298">
    <property type="entry name" value="MIG/MutY"/>
</dbReference>
<dbReference type="CDD" id="cd00056">
    <property type="entry name" value="ENDO3c"/>
    <property type="match status" value="1"/>
</dbReference>
<evidence type="ECO:0000256" key="6">
    <source>
        <dbReference type="ARBA" id="ARBA00022485"/>
    </source>
</evidence>
<keyword evidence="7" id="KW-0479">Metal-binding</keyword>
<dbReference type="InterPro" id="IPR015797">
    <property type="entry name" value="NUDIX_hydrolase-like_dom_sf"/>
</dbReference>
<evidence type="ECO:0000256" key="13">
    <source>
        <dbReference type="ARBA" id="ARBA00023295"/>
    </source>
</evidence>
<dbReference type="Gene3D" id="1.10.1670.10">
    <property type="entry name" value="Helix-hairpin-Helix base-excision DNA repair enzymes (C-terminal)"/>
    <property type="match status" value="1"/>
</dbReference>
<dbReference type="SMART" id="SM00478">
    <property type="entry name" value="ENDO3c"/>
    <property type="match status" value="1"/>
</dbReference>
<protein>
    <recommendedName>
        <fullName evidence="5 14">Adenine DNA glycosylase</fullName>
        <ecNumber evidence="4 14">3.2.2.31</ecNumber>
    </recommendedName>
</protein>
<dbReference type="RefSeq" id="WP_141196457.1">
    <property type="nucleotide sequence ID" value="NZ_CP041186.1"/>
</dbReference>
<evidence type="ECO:0000256" key="8">
    <source>
        <dbReference type="ARBA" id="ARBA00022763"/>
    </source>
</evidence>
<keyword evidence="17" id="KW-1185">Reference proteome</keyword>
<evidence type="ECO:0000256" key="10">
    <source>
        <dbReference type="ARBA" id="ARBA00023004"/>
    </source>
</evidence>
<dbReference type="FunFam" id="1.10.340.30:FF:000002">
    <property type="entry name" value="Adenine DNA glycosylase"/>
    <property type="match status" value="1"/>
</dbReference>
<keyword evidence="13 14" id="KW-0326">Glycosidase</keyword>
<dbReference type="Gene3D" id="3.90.79.10">
    <property type="entry name" value="Nucleoside Triphosphate Pyrophosphohydrolase"/>
    <property type="match status" value="1"/>
</dbReference>
<name>A0A4Y6PNR7_PERCE</name>
<gene>
    <name evidence="16" type="primary">mutY</name>
    <name evidence="16" type="ORF">FIV42_04165</name>
</gene>
<dbReference type="InterPro" id="IPR003651">
    <property type="entry name" value="Endonuclease3_FeS-loop_motif"/>
</dbReference>
<keyword evidence="9" id="KW-0378">Hydrolase</keyword>
<comment type="similarity">
    <text evidence="3 14">Belongs to the Nth/MutY family.</text>
</comment>
<comment type="cofactor">
    <cofactor evidence="14">
        <name>[4Fe-4S] cluster</name>
        <dbReference type="ChEBI" id="CHEBI:49883"/>
    </cofactor>
    <text evidence="14">Binds 1 [4Fe-4S] cluster.</text>
</comment>
<dbReference type="EMBL" id="CP041186">
    <property type="protein sequence ID" value="QDG49961.1"/>
    <property type="molecule type" value="Genomic_DNA"/>
</dbReference>
<keyword evidence="6" id="KW-0004">4Fe-4S</keyword>
<dbReference type="AlphaFoldDB" id="A0A4Y6PNR7"/>
<dbReference type="Proteomes" id="UP000315995">
    <property type="component" value="Chromosome"/>
</dbReference>
<organism evidence="16 17">
    <name type="scientific">Persicimonas caeni</name>
    <dbReference type="NCBI Taxonomy" id="2292766"/>
    <lineage>
        <taxon>Bacteria</taxon>
        <taxon>Deltaproteobacteria</taxon>
        <taxon>Bradymonadales</taxon>
        <taxon>Bradymonadaceae</taxon>
        <taxon>Persicimonas</taxon>
    </lineage>
</organism>
<evidence type="ECO:0000256" key="2">
    <source>
        <dbReference type="ARBA" id="ARBA00002933"/>
    </source>
</evidence>
<dbReference type="GO" id="GO:0006298">
    <property type="term" value="P:mismatch repair"/>
    <property type="evidence" value="ECO:0007669"/>
    <property type="project" value="TreeGrafter"/>
</dbReference>
<dbReference type="EC" id="3.2.2.31" evidence="4 14"/>
<dbReference type="NCBIfam" id="TIGR01084">
    <property type="entry name" value="mutY"/>
    <property type="match status" value="1"/>
</dbReference>
<evidence type="ECO:0000256" key="12">
    <source>
        <dbReference type="ARBA" id="ARBA00023204"/>
    </source>
</evidence>
<dbReference type="InterPro" id="IPR000445">
    <property type="entry name" value="HhH_motif"/>
</dbReference>
<dbReference type="Pfam" id="PF14815">
    <property type="entry name" value="NUDIX_4"/>
    <property type="match status" value="1"/>
</dbReference>
<dbReference type="FunFam" id="1.10.1670.10:FF:000002">
    <property type="entry name" value="Adenine DNA glycosylase"/>
    <property type="match status" value="1"/>
</dbReference>
<comment type="function">
    <text evidence="2">Adenine glycosylase active on G-A mispairs. MutY also corrects error-prone DNA synthesis past GO lesions which are due to the oxidatively damaged form of guanine: 7,8-dihydro-8-oxoguanine (8-oxo-dGTP).</text>
</comment>
<dbReference type="GO" id="GO:0000701">
    <property type="term" value="F:purine-specific mismatch base pair DNA N-glycosylase activity"/>
    <property type="evidence" value="ECO:0007669"/>
    <property type="project" value="UniProtKB-EC"/>
</dbReference>
<feature type="domain" description="Nudix hydrolase" evidence="15">
    <location>
        <begin position="244"/>
        <end position="375"/>
    </location>
</feature>
<dbReference type="GO" id="GO:0034039">
    <property type="term" value="F:8-oxo-7,8-dihydroguanine DNA N-glycosylase activity"/>
    <property type="evidence" value="ECO:0007669"/>
    <property type="project" value="TreeGrafter"/>
</dbReference>
<evidence type="ECO:0000256" key="7">
    <source>
        <dbReference type="ARBA" id="ARBA00022723"/>
    </source>
</evidence>
<keyword evidence="8 14" id="KW-0227">DNA damage</keyword>
<reference evidence="16 17" key="1">
    <citation type="submission" date="2019-06" db="EMBL/GenBank/DDBJ databases">
        <title>Persicimonas caeni gen. nov., sp. nov., a predatory bacterium isolated from solar saltern.</title>
        <authorList>
            <person name="Wang S."/>
        </authorList>
    </citation>
    <scope>NUCLEOTIDE SEQUENCE [LARGE SCALE GENOMIC DNA]</scope>
    <source>
        <strain evidence="16 17">YN101</strain>
    </source>
</reference>
<keyword evidence="10 14" id="KW-0408">Iron</keyword>
<dbReference type="InterPro" id="IPR003265">
    <property type="entry name" value="HhH-GPD_domain"/>
</dbReference>
<dbReference type="GO" id="GO:0006284">
    <property type="term" value="P:base-excision repair"/>
    <property type="evidence" value="ECO:0007669"/>
    <property type="project" value="UniProtKB-UniRule"/>
</dbReference>
<dbReference type="OrthoDB" id="9802365at2"/>
<evidence type="ECO:0000256" key="5">
    <source>
        <dbReference type="ARBA" id="ARBA00022023"/>
    </source>
</evidence>
<evidence type="ECO:0000256" key="9">
    <source>
        <dbReference type="ARBA" id="ARBA00022801"/>
    </source>
</evidence>